<organism evidence="1">
    <name type="scientific">Desulfatirhabdium butyrativorans</name>
    <dbReference type="NCBI Taxonomy" id="340467"/>
    <lineage>
        <taxon>Bacteria</taxon>
        <taxon>Pseudomonadati</taxon>
        <taxon>Thermodesulfobacteriota</taxon>
        <taxon>Desulfobacteria</taxon>
        <taxon>Desulfobacterales</taxon>
        <taxon>Desulfatirhabdiaceae</taxon>
        <taxon>Desulfatirhabdium</taxon>
    </lineage>
</organism>
<name>A0A7C4RPJ2_9BACT</name>
<protein>
    <submittedName>
        <fullName evidence="1">Uncharacterized protein</fullName>
    </submittedName>
</protein>
<sequence>MFERRGKGTTETVPERIARLILQDAAAGWELDHGCLEDPGAFLQTVSMDSALHCDMENLDSETLSVCSSLLFPNPSLQRRLEPILLRERPLPQDVERIGSILEDAEWTIRLRIGRETWDWRPHESLIPVYLERFHMTWRIDRKLLMRIVQAVGKREWKDVVVRLRNRGFPKTSMQSRLLAAFFEETDARQMNSYGWVEAIDVLMESIPEDPPFSNVWELIEDRRQFWIRMYELTAASDLRLRQYPMETWMMAKTPMGALVKEETIGRIETCERLLSMRKQRRFHANDP</sequence>
<gene>
    <name evidence="1" type="ORF">ENS29_05085</name>
</gene>
<reference evidence="1" key="1">
    <citation type="journal article" date="2020" name="mSystems">
        <title>Genome- and Community-Level Interaction Insights into Carbon Utilization and Element Cycling Functions of Hydrothermarchaeota in Hydrothermal Sediment.</title>
        <authorList>
            <person name="Zhou Z."/>
            <person name="Liu Y."/>
            <person name="Xu W."/>
            <person name="Pan J."/>
            <person name="Luo Z.H."/>
            <person name="Li M."/>
        </authorList>
    </citation>
    <scope>NUCLEOTIDE SEQUENCE [LARGE SCALE GENOMIC DNA]</scope>
    <source>
        <strain evidence="1">SpSt-477</strain>
    </source>
</reference>
<dbReference type="EMBL" id="DSUH01000115">
    <property type="protein sequence ID" value="HGU32213.1"/>
    <property type="molecule type" value="Genomic_DNA"/>
</dbReference>
<comment type="caution">
    <text evidence="1">The sequence shown here is derived from an EMBL/GenBank/DDBJ whole genome shotgun (WGS) entry which is preliminary data.</text>
</comment>
<proteinExistence type="predicted"/>
<evidence type="ECO:0000313" key="1">
    <source>
        <dbReference type="EMBL" id="HGU32213.1"/>
    </source>
</evidence>
<accession>A0A7C4RPJ2</accession>
<dbReference type="AlphaFoldDB" id="A0A7C4RPJ2"/>